<dbReference type="SUPFAM" id="SSF52172">
    <property type="entry name" value="CheY-like"/>
    <property type="match status" value="1"/>
</dbReference>
<dbReference type="PANTHER" id="PTHR48111">
    <property type="entry name" value="REGULATOR OF RPOS"/>
    <property type="match status" value="1"/>
</dbReference>
<dbReference type="GO" id="GO:0000156">
    <property type="term" value="F:phosphorelay response regulator activity"/>
    <property type="evidence" value="ECO:0007669"/>
    <property type="project" value="TreeGrafter"/>
</dbReference>
<dbReference type="RefSeq" id="WP_005880880.1">
    <property type="nucleotide sequence ID" value="NZ_CP019430.1"/>
</dbReference>
<dbReference type="GO" id="GO:0005829">
    <property type="term" value="C:cytosol"/>
    <property type="evidence" value="ECO:0007669"/>
    <property type="project" value="TreeGrafter"/>
</dbReference>
<name>C3XA02_OXAFO</name>
<dbReference type="GO" id="GO:0000976">
    <property type="term" value="F:transcription cis-regulatory region binding"/>
    <property type="evidence" value="ECO:0007669"/>
    <property type="project" value="TreeGrafter"/>
</dbReference>
<dbReference type="STRING" id="847.BRW83_1090"/>
<dbReference type="InterPro" id="IPR011006">
    <property type="entry name" value="CheY-like_superfamily"/>
</dbReference>
<reference evidence="6 7" key="1">
    <citation type="submission" date="2009-02" db="EMBL/GenBank/DDBJ databases">
        <title>The Genome Sequence of Oxalobacter formigenes OXCC13.</title>
        <authorList>
            <consortium name="The Broad Institute Genome Sequencing Platform"/>
            <person name="Ward D."/>
            <person name="Young S.K."/>
            <person name="Kodira C.D."/>
            <person name="Zeng Q."/>
            <person name="Koehrsen M."/>
            <person name="Alvarado L."/>
            <person name="Berlin A."/>
            <person name="Borenstein D."/>
            <person name="Chen Z."/>
            <person name="Engels R."/>
            <person name="Freedman E."/>
            <person name="Gellesch M."/>
            <person name="Goldberg J."/>
            <person name="Griggs A."/>
            <person name="Gujja S."/>
            <person name="Heiman D."/>
            <person name="Hepburn T."/>
            <person name="Howarth C."/>
            <person name="Jen D."/>
            <person name="Larson L."/>
            <person name="Lewis B."/>
            <person name="Mehta T."/>
            <person name="Park D."/>
            <person name="Pearson M."/>
            <person name="Roberts A."/>
            <person name="Saif S."/>
            <person name="Shea T."/>
            <person name="Shenoy N."/>
            <person name="Sisk P."/>
            <person name="Stolte C."/>
            <person name="Sykes S."/>
            <person name="Walk T."/>
            <person name="White J."/>
            <person name="Yandava C."/>
            <person name="Allison M.J."/>
            <person name="Lander E."/>
            <person name="Nusbaum C."/>
            <person name="Galagan J."/>
            <person name="Birren B."/>
        </authorList>
    </citation>
    <scope>NUCLEOTIDE SEQUENCE [LARGE SCALE GENOMIC DNA]</scope>
    <source>
        <strain evidence="6 7">OXCC13</strain>
    </source>
</reference>
<dbReference type="HOGENOM" id="CLU_000445_30_0_4"/>
<evidence type="ECO:0000259" key="5">
    <source>
        <dbReference type="PROSITE" id="PS51755"/>
    </source>
</evidence>
<dbReference type="GO" id="GO:0006355">
    <property type="term" value="P:regulation of DNA-templated transcription"/>
    <property type="evidence" value="ECO:0007669"/>
    <property type="project" value="InterPro"/>
</dbReference>
<gene>
    <name evidence="6" type="ORF">OFBG_01056</name>
</gene>
<dbReference type="PANTHER" id="PTHR48111:SF40">
    <property type="entry name" value="PHOSPHATE REGULON TRANSCRIPTIONAL REGULATORY PROTEIN PHOB"/>
    <property type="match status" value="1"/>
</dbReference>
<evidence type="ECO:0000256" key="2">
    <source>
        <dbReference type="ARBA" id="ARBA00023012"/>
    </source>
</evidence>
<evidence type="ECO:0000256" key="1">
    <source>
        <dbReference type="ARBA" id="ARBA00022553"/>
    </source>
</evidence>
<keyword evidence="2" id="KW-0902">Two-component regulatory system</keyword>
<protein>
    <submittedName>
        <fullName evidence="6">Transcriptional regulatory protein, C-terminal domain protein</fullName>
    </submittedName>
</protein>
<proteinExistence type="predicted"/>
<dbReference type="Gene3D" id="1.10.10.10">
    <property type="entry name" value="Winged helix-like DNA-binding domain superfamily/Winged helix DNA-binding domain"/>
    <property type="match status" value="1"/>
</dbReference>
<dbReference type="Proteomes" id="UP000005089">
    <property type="component" value="Unassembled WGS sequence"/>
</dbReference>
<dbReference type="GeneID" id="77134977"/>
<feature type="DNA-binding region" description="OmpR/PhoB-type" evidence="4">
    <location>
        <begin position="130"/>
        <end position="229"/>
    </location>
</feature>
<dbReference type="CDD" id="cd00383">
    <property type="entry name" value="trans_reg_C"/>
    <property type="match status" value="1"/>
</dbReference>
<keyword evidence="3 4" id="KW-0238">DNA-binding</keyword>
<dbReference type="InterPro" id="IPR016032">
    <property type="entry name" value="Sig_transdc_resp-reg_C-effctor"/>
</dbReference>
<accession>C3XA02</accession>
<evidence type="ECO:0000313" key="6">
    <source>
        <dbReference type="EMBL" id="EEO30028.1"/>
    </source>
</evidence>
<evidence type="ECO:0000256" key="4">
    <source>
        <dbReference type="PROSITE-ProRule" id="PRU01091"/>
    </source>
</evidence>
<dbReference type="InterPro" id="IPR001867">
    <property type="entry name" value="OmpR/PhoB-type_DNA-bd"/>
</dbReference>
<dbReference type="InterPro" id="IPR036388">
    <property type="entry name" value="WH-like_DNA-bd_sf"/>
</dbReference>
<dbReference type="EMBL" id="GG658170">
    <property type="protein sequence ID" value="EEO30028.1"/>
    <property type="molecule type" value="Genomic_DNA"/>
</dbReference>
<keyword evidence="7" id="KW-1185">Reference proteome</keyword>
<sequence>MKILLFGPDKSSVLKLASPLEAAGFDCDILFTQKKMVEFLSRISTYDFPGVVILGEGISGKVRSSFLEQVTEMVFSFPVLHVVSPDAFETIFEGMATKMMDYICLPVRSKELVTRTGILIRQAYPERVEEQTLRYGPYVFSRYPDRASFRGRNIPLSAKEYRLGRFFFDHLGKPLSRMTLSEAIWNSEEDEFSRTIDTHVSRVRNKLALNEKNGFSLEQVYGFGYQLTAVQALV</sequence>
<dbReference type="eggNOG" id="COG0745">
    <property type="taxonomic scope" value="Bacteria"/>
</dbReference>
<dbReference type="AlphaFoldDB" id="C3XA02"/>
<dbReference type="InterPro" id="IPR039420">
    <property type="entry name" value="WalR-like"/>
</dbReference>
<dbReference type="GO" id="GO:0032993">
    <property type="term" value="C:protein-DNA complex"/>
    <property type="evidence" value="ECO:0007669"/>
    <property type="project" value="TreeGrafter"/>
</dbReference>
<evidence type="ECO:0000313" key="7">
    <source>
        <dbReference type="Proteomes" id="UP000005089"/>
    </source>
</evidence>
<keyword evidence="1" id="KW-0597">Phosphoprotein</keyword>
<organism evidence="6 7">
    <name type="scientific">Oxalobacter formigenes OXCC13</name>
    <dbReference type="NCBI Taxonomy" id="556269"/>
    <lineage>
        <taxon>Bacteria</taxon>
        <taxon>Pseudomonadati</taxon>
        <taxon>Pseudomonadota</taxon>
        <taxon>Betaproteobacteria</taxon>
        <taxon>Burkholderiales</taxon>
        <taxon>Oxalobacteraceae</taxon>
        <taxon>Oxalobacter</taxon>
    </lineage>
</organism>
<dbReference type="OrthoDB" id="9802426at2"/>
<dbReference type="PROSITE" id="PS51755">
    <property type="entry name" value="OMPR_PHOB"/>
    <property type="match status" value="1"/>
</dbReference>
<evidence type="ECO:0000256" key="3">
    <source>
        <dbReference type="ARBA" id="ARBA00023125"/>
    </source>
</evidence>
<dbReference type="SMART" id="SM00862">
    <property type="entry name" value="Trans_reg_C"/>
    <property type="match status" value="1"/>
</dbReference>
<dbReference type="Pfam" id="PF00486">
    <property type="entry name" value="Trans_reg_C"/>
    <property type="match status" value="1"/>
</dbReference>
<dbReference type="SUPFAM" id="SSF46894">
    <property type="entry name" value="C-terminal effector domain of the bipartite response regulators"/>
    <property type="match status" value="1"/>
</dbReference>
<feature type="domain" description="OmpR/PhoB-type" evidence="5">
    <location>
        <begin position="130"/>
        <end position="229"/>
    </location>
</feature>